<evidence type="ECO:0000313" key="2">
    <source>
        <dbReference type="Proteomes" id="UP000184241"/>
    </source>
</evidence>
<proteinExistence type="predicted"/>
<dbReference type="Proteomes" id="UP000184241">
    <property type="component" value="Unassembled WGS sequence"/>
</dbReference>
<sequence>MTYFINIDFLNSLYRELWWNSSTELNFNLTSTDYWNKIQNEKLFNSQIDIFLKHINQFPEDINRRLEWKEDFYNLIDSTIYKNEMFSLGTLDKTMKEEFIISTKLFIKKCKNLDSSLSFEDIGQALRNVWIVNIFQKILNLPMKLTDAISGYSLLYPYTDNFLDDTTVDLTTKKTFNLNFSKRLKGEPVISKNPNEDIIFDLVSHIESVFNRASYPLVYESLLLIHNAQERSLLQQDAITLPYESDILGISIEKGGTSVLADAYLIDGSLTKEEEIFSYGYGFFLQLCDDLQDIKKDLENNHMTIMSQLAGKYPLDSITNKLINLVYYVVNTADCFKYSKSNELKKLIKDNCIQMILFAIVDNREYYSKEYISTIEKYLPFRLSYIKNIKSKLSKKFKTLSSSYYGLSLEEVFLFLLED</sequence>
<dbReference type="CDD" id="cd00385">
    <property type="entry name" value="Isoprenoid_Biosyn_C1"/>
    <property type="match status" value="1"/>
</dbReference>
<accession>A0A1M5ZU69</accession>
<dbReference type="AlphaFoldDB" id="A0A1M5ZU69"/>
<dbReference type="RefSeq" id="WP_073021376.1">
    <property type="nucleotide sequence ID" value="NZ_FQXU01000011.1"/>
</dbReference>
<evidence type="ECO:0000313" key="1">
    <source>
        <dbReference type="EMBL" id="SHI27801.1"/>
    </source>
</evidence>
<gene>
    <name evidence="1" type="ORF">SAMN02745941_03390</name>
</gene>
<name>A0A1M5ZU69_9CLOT</name>
<dbReference type="EMBL" id="FQXU01000011">
    <property type="protein sequence ID" value="SHI27801.1"/>
    <property type="molecule type" value="Genomic_DNA"/>
</dbReference>
<protein>
    <submittedName>
        <fullName evidence="1">Uncharacterized protein</fullName>
    </submittedName>
</protein>
<organism evidence="1 2">
    <name type="scientific">Clostridium intestinale DSM 6191</name>
    <dbReference type="NCBI Taxonomy" id="1121320"/>
    <lineage>
        <taxon>Bacteria</taxon>
        <taxon>Bacillati</taxon>
        <taxon>Bacillota</taxon>
        <taxon>Clostridia</taxon>
        <taxon>Eubacteriales</taxon>
        <taxon>Clostridiaceae</taxon>
        <taxon>Clostridium</taxon>
    </lineage>
</organism>
<reference evidence="1 2" key="1">
    <citation type="submission" date="2016-11" db="EMBL/GenBank/DDBJ databases">
        <authorList>
            <person name="Jaros S."/>
            <person name="Januszkiewicz K."/>
            <person name="Wedrychowicz H."/>
        </authorList>
    </citation>
    <scope>NUCLEOTIDE SEQUENCE [LARGE SCALE GENOMIC DNA]</scope>
    <source>
        <strain evidence="1 2">DSM 6191</strain>
    </source>
</reference>